<reference evidence="1" key="2">
    <citation type="submission" date="2024-10" db="UniProtKB">
        <authorList>
            <consortium name="EnsemblProtists"/>
        </authorList>
    </citation>
    <scope>IDENTIFICATION</scope>
</reference>
<dbReference type="HOGENOM" id="CLU_878348_0_0_1"/>
<sequence>MAAGGIALLRASWLLKAARRGSLGPRESLPPEAFIPPASPPCPSRIVCVSHVTHPDPSIHLRSIANALSLLISAKGDDDWAVFWDDFSLGEMHTGRRPSVAKRLQSAAVRSLFSHPSTYVLLLTCGGEIAGPSYYSSGRCVLYSALATLVKGGPLSDKVLDLGKDAGAATHWRELEGLLRADRRPPLTPAAFAEFASTLELSTEAERALTVDLYRCGFNERMSSVECLYFSALGWGDEEVRLVAAVLAEPALFKLESVVLNGNDTGAPGLQSLLDALPLSSPRLAELDVRNQHQREPDEVERRLRAECEARGILVRT</sequence>
<dbReference type="KEGG" id="ehx:EMIHUDRAFT_201176"/>
<reference evidence="2" key="1">
    <citation type="journal article" date="2013" name="Nature">
        <title>Pan genome of the phytoplankton Emiliania underpins its global distribution.</title>
        <authorList>
            <person name="Read B.A."/>
            <person name="Kegel J."/>
            <person name="Klute M.J."/>
            <person name="Kuo A."/>
            <person name="Lefebvre S.C."/>
            <person name="Maumus F."/>
            <person name="Mayer C."/>
            <person name="Miller J."/>
            <person name="Monier A."/>
            <person name="Salamov A."/>
            <person name="Young J."/>
            <person name="Aguilar M."/>
            <person name="Claverie J.M."/>
            <person name="Frickenhaus S."/>
            <person name="Gonzalez K."/>
            <person name="Herman E.K."/>
            <person name="Lin Y.C."/>
            <person name="Napier J."/>
            <person name="Ogata H."/>
            <person name="Sarno A.F."/>
            <person name="Shmutz J."/>
            <person name="Schroeder D."/>
            <person name="de Vargas C."/>
            <person name="Verret F."/>
            <person name="von Dassow P."/>
            <person name="Valentin K."/>
            <person name="Van de Peer Y."/>
            <person name="Wheeler G."/>
            <person name="Dacks J.B."/>
            <person name="Delwiche C.F."/>
            <person name="Dyhrman S.T."/>
            <person name="Glockner G."/>
            <person name="John U."/>
            <person name="Richards T."/>
            <person name="Worden A.Z."/>
            <person name="Zhang X."/>
            <person name="Grigoriev I.V."/>
            <person name="Allen A.E."/>
            <person name="Bidle K."/>
            <person name="Borodovsky M."/>
            <person name="Bowler C."/>
            <person name="Brownlee C."/>
            <person name="Cock J.M."/>
            <person name="Elias M."/>
            <person name="Gladyshev V.N."/>
            <person name="Groth M."/>
            <person name="Guda C."/>
            <person name="Hadaegh A."/>
            <person name="Iglesias-Rodriguez M.D."/>
            <person name="Jenkins J."/>
            <person name="Jones B.M."/>
            <person name="Lawson T."/>
            <person name="Leese F."/>
            <person name="Lindquist E."/>
            <person name="Lobanov A."/>
            <person name="Lomsadze A."/>
            <person name="Malik S.B."/>
            <person name="Marsh M.E."/>
            <person name="Mackinder L."/>
            <person name="Mock T."/>
            <person name="Mueller-Roeber B."/>
            <person name="Pagarete A."/>
            <person name="Parker M."/>
            <person name="Probert I."/>
            <person name="Quesneville H."/>
            <person name="Raines C."/>
            <person name="Rensing S.A."/>
            <person name="Riano-Pachon D.M."/>
            <person name="Richier S."/>
            <person name="Rokitta S."/>
            <person name="Shiraiwa Y."/>
            <person name="Soanes D.M."/>
            <person name="van der Giezen M."/>
            <person name="Wahlund T.M."/>
            <person name="Williams B."/>
            <person name="Wilson W."/>
            <person name="Wolfe G."/>
            <person name="Wurch L.L."/>
        </authorList>
    </citation>
    <scope>NUCLEOTIDE SEQUENCE</scope>
</reference>
<organism evidence="1 2">
    <name type="scientific">Emiliania huxleyi (strain CCMP1516)</name>
    <dbReference type="NCBI Taxonomy" id="280463"/>
    <lineage>
        <taxon>Eukaryota</taxon>
        <taxon>Haptista</taxon>
        <taxon>Haptophyta</taxon>
        <taxon>Prymnesiophyceae</taxon>
        <taxon>Isochrysidales</taxon>
        <taxon>Noelaerhabdaceae</taxon>
        <taxon>Emiliania</taxon>
    </lineage>
</organism>
<dbReference type="AlphaFoldDB" id="A0A0D3KMA6"/>
<protein>
    <submittedName>
        <fullName evidence="1">Uncharacterized protein</fullName>
    </submittedName>
</protein>
<dbReference type="SUPFAM" id="SSF52047">
    <property type="entry name" value="RNI-like"/>
    <property type="match status" value="1"/>
</dbReference>
<dbReference type="Gene3D" id="3.80.10.10">
    <property type="entry name" value="Ribonuclease Inhibitor"/>
    <property type="match status" value="1"/>
</dbReference>
<dbReference type="Proteomes" id="UP000013827">
    <property type="component" value="Unassembled WGS sequence"/>
</dbReference>
<accession>A0A0D3KMA6</accession>
<dbReference type="EnsemblProtists" id="EOD36891">
    <property type="protein sequence ID" value="EOD36891"/>
    <property type="gene ID" value="EMIHUDRAFT_201176"/>
</dbReference>
<dbReference type="InterPro" id="IPR032675">
    <property type="entry name" value="LRR_dom_sf"/>
</dbReference>
<dbReference type="RefSeq" id="XP_005789320.1">
    <property type="nucleotide sequence ID" value="XM_005789263.1"/>
</dbReference>
<dbReference type="PaxDb" id="2903-EOD36891"/>
<evidence type="ECO:0000313" key="2">
    <source>
        <dbReference type="Proteomes" id="UP000013827"/>
    </source>
</evidence>
<proteinExistence type="predicted"/>
<evidence type="ECO:0000313" key="1">
    <source>
        <dbReference type="EnsemblProtists" id="EOD36891"/>
    </source>
</evidence>
<dbReference type="GeneID" id="17282161"/>
<keyword evidence="2" id="KW-1185">Reference proteome</keyword>
<name>A0A0D3KMA6_EMIH1</name>